<dbReference type="OrthoDB" id="5552562at2759"/>
<sequence length="300" mass="33621">MPQQWHPVPHPPLGLAGELEPTIKDIYQLLQHLNIKVTKLQEDFANLENVVIDQDSTLSAVKKQTKDRIALANGTQNMLSWLEEQVRTIHPTTPDNNTARPDVDPMPRAAPSCPKVRISSPSRTSRSPETKPLHGSQYNPTFRLFGARPLRSPSPPASSYTPTATPRPAAPKIKEPDAFDGTRGKAAKDWFLQSYITDFENICSDLDWNEAAYQATFKKGLHWKVKELLSQVYPAPSTFEEIKTHARHIDATRQENEASQPKRDNAPKKSTTPAVTSTKTTTTTSKTCLEDWDNYVSPEE</sequence>
<proteinExistence type="predicted"/>
<evidence type="ECO:0000313" key="2">
    <source>
        <dbReference type="EMBL" id="EUC58768.1"/>
    </source>
</evidence>
<comment type="caution">
    <text evidence="2">The sequence shown here is derived from an EMBL/GenBank/DDBJ whole genome shotgun (WGS) entry which is preliminary data.</text>
</comment>
<organism evidence="2 3">
    <name type="scientific">Rhizoctonia solani AG-3 Rhs1AP</name>
    <dbReference type="NCBI Taxonomy" id="1086054"/>
    <lineage>
        <taxon>Eukaryota</taxon>
        <taxon>Fungi</taxon>
        <taxon>Dikarya</taxon>
        <taxon>Basidiomycota</taxon>
        <taxon>Agaricomycotina</taxon>
        <taxon>Agaricomycetes</taxon>
        <taxon>Cantharellales</taxon>
        <taxon>Ceratobasidiaceae</taxon>
        <taxon>Rhizoctonia</taxon>
    </lineage>
</organism>
<feature type="non-terminal residue" evidence="2">
    <location>
        <position position="300"/>
    </location>
</feature>
<reference evidence="3" key="1">
    <citation type="journal article" date="2014" name="Genome Announc.">
        <title>Draft genome sequence of the plant-pathogenic soil fungus Rhizoctonia solani anastomosis group 3 strain Rhs1AP.</title>
        <authorList>
            <person name="Cubeta M.A."/>
            <person name="Thomas E."/>
            <person name="Dean R.A."/>
            <person name="Jabaji S."/>
            <person name="Neate S.M."/>
            <person name="Tavantzis S."/>
            <person name="Toda T."/>
            <person name="Vilgalys R."/>
            <person name="Bharathan N."/>
            <person name="Fedorova-Abrams N."/>
            <person name="Pakala S.B."/>
            <person name="Pakala S.M."/>
            <person name="Zafar N."/>
            <person name="Joardar V."/>
            <person name="Losada L."/>
            <person name="Nierman W.C."/>
        </authorList>
    </citation>
    <scope>NUCLEOTIDE SEQUENCE [LARGE SCALE GENOMIC DNA]</scope>
    <source>
        <strain evidence="3">AG-3</strain>
    </source>
</reference>
<protein>
    <submittedName>
        <fullName evidence="2">Uncharacterized protein</fullName>
    </submittedName>
</protein>
<name>A0A0A1UKL8_9AGAM</name>
<feature type="region of interest" description="Disordered" evidence="1">
    <location>
        <begin position="91"/>
        <end position="181"/>
    </location>
</feature>
<feature type="region of interest" description="Disordered" evidence="1">
    <location>
        <begin position="251"/>
        <end position="284"/>
    </location>
</feature>
<evidence type="ECO:0000256" key="1">
    <source>
        <dbReference type="SAM" id="MobiDB-lite"/>
    </source>
</evidence>
<gene>
    <name evidence="2" type="ORF">RSOL_276320</name>
</gene>
<dbReference type="Proteomes" id="UP000030108">
    <property type="component" value="Unassembled WGS sequence"/>
</dbReference>
<accession>A0A0A1UKL8</accession>
<evidence type="ECO:0000313" key="3">
    <source>
        <dbReference type="Proteomes" id="UP000030108"/>
    </source>
</evidence>
<dbReference type="EMBL" id="JATN01000321">
    <property type="protein sequence ID" value="EUC58768.1"/>
    <property type="molecule type" value="Genomic_DNA"/>
</dbReference>
<feature type="compositionally biased region" description="Low complexity" evidence="1">
    <location>
        <begin position="147"/>
        <end position="171"/>
    </location>
</feature>
<feature type="compositionally biased region" description="Basic and acidic residues" evidence="1">
    <location>
        <begin position="172"/>
        <end position="181"/>
    </location>
</feature>
<feature type="compositionally biased region" description="Basic and acidic residues" evidence="1">
    <location>
        <begin position="251"/>
        <end position="267"/>
    </location>
</feature>
<feature type="compositionally biased region" description="Low complexity" evidence="1">
    <location>
        <begin position="268"/>
        <end position="284"/>
    </location>
</feature>
<dbReference type="AlphaFoldDB" id="A0A0A1UKL8"/>